<keyword evidence="1" id="KW-1185">Reference proteome</keyword>
<gene>
    <name evidence="2" type="primary">si:ch211-213a13.1</name>
</gene>
<dbReference type="Proteomes" id="UP000000437">
    <property type="component" value="Chromosome 22"/>
</dbReference>
<evidence type="ECO:0000313" key="1">
    <source>
        <dbReference type="Proteomes" id="UP000000437"/>
    </source>
</evidence>
<reference evidence="2" key="1">
    <citation type="submission" date="2025-08" db="UniProtKB">
        <authorList>
            <consortium name="RefSeq"/>
        </authorList>
    </citation>
    <scope>IDENTIFICATION</scope>
    <source>
        <strain evidence="2">Tuebingen</strain>
        <tissue evidence="2">Fibroblasts and whole tissue</tissue>
    </source>
</reference>
<sequence>MKDDSFIFWILLLVNGVSDANQNAVNLTLMVGDSVTLNSGLSEISKEDTMRWFFKKEGQNEERIAEITGEKIRLDDLNGIFKDKLELEKKNAFLTITSISSKNTGEYKLKKSENIIISFIVNVKDGVKKETVKEGNPVNLRTGLIEIKGYDLVLWKTKDVTVAEINKNKNKFLTLDKGDTRYGGRLDFIQQSGNLIIRDSRTTDSGDYDLQMNSSTYSLQRTIRVTVNNSGVATGAATGIVVGLLVLHWCL</sequence>
<organism evidence="1 2">
    <name type="scientific">Danio rerio</name>
    <name type="common">Zebrafish</name>
    <name type="synonym">Brachydanio rerio</name>
    <dbReference type="NCBI Taxonomy" id="7955"/>
    <lineage>
        <taxon>Eukaryota</taxon>
        <taxon>Metazoa</taxon>
        <taxon>Chordata</taxon>
        <taxon>Craniata</taxon>
        <taxon>Vertebrata</taxon>
        <taxon>Euteleostomi</taxon>
        <taxon>Actinopterygii</taxon>
        <taxon>Neopterygii</taxon>
        <taxon>Teleostei</taxon>
        <taxon>Ostariophysi</taxon>
        <taxon>Cypriniformes</taxon>
        <taxon>Danionidae</taxon>
        <taxon>Danioninae</taxon>
        <taxon>Danio</taxon>
    </lineage>
</organism>
<proteinExistence type="predicted"/>
<dbReference type="RefSeq" id="XP_073793435.1">
    <property type="nucleotide sequence ID" value="XM_073937334.1"/>
</dbReference>
<accession>A0AC58IGT0</accession>
<evidence type="ECO:0000313" key="2">
    <source>
        <dbReference type="RefSeq" id="XP_073793435.1"/>
    </source>
</evidence>
<name>A0AC58IGT0_DANRE</name>
<protein>
    <submittedName>
        <fullName evidence="2">Uncharacterized protein si:ch211-213a13.1 isoform X2</fullName>
    </submittedName>
</protein>